<protein>
    <submittedName>
        <fullName evidence="1">Uncharacterized protein</fullName>
    </submittedName>
</protein>
<sequence>MLSPLHRRRVTGDCVMRKLEWFCYQRQLLMQSFIKMAQDITGSTEPRTWFPVYHRLYERNMK</sequence>
<reference evidence="1 2" key="1">
    <citation type="journal article" date="2014" name="Front. Microbiol.">
        <title>Comparative genomics defines the core genome of the growing N4-like phage genus and identifies N4-like Roseophage specific genes.</title>
        <authorList>
            <person name="Chan J.Z."/>
            <person name="Millard A.D."/>
            <person name="Mann N.H."/>
            <person name="Schafer H."/>
        </authorList>
    </citation>
    <scope>NUCLEOTIDE SEQUENCE [LARGE SCALE GENOMIC DNA]</scope>
</reference>
<dbReference type="Proteomes" id="UP000258344">
    <property type="component" value="Segment"/>
</dbReference>
<accession>E3PZ49</accession>
<evidence type="ECO:0000313" key="2">
    <source>
        <dbReference type="Proteomes" id="UP000258344"/>
    </source>
</evidence>
<proteinExistence type="predicted"/>
<organism evidence="1 2">
    <name type="scientific">Roseovarius sp. 217 phage 1</name>
    <dbReference type="NCBI Taxonomy" id="874471"/>
    <lineage>
        <taxon>Viruses</taxon>
        <taxon>Duplodnaviria</taxon>
        <taxon>Heunggongvirae</taxon>
        <taxon>Uroviricota</taxon>
        <taxon>Caudoviricetes</taxon>
        <taxon>Schitoviridae</taxon>
        <taxon>Rhodovirinae</taxon>
        <taxon>Plymouthvirus</taxon>
        <taxon>Roseovarius Plymouth podovirus 1</taxon>
    </lineage>
</organism>
<dbReference type="EMBL" id="FR682616">
    <property type="protein sequence ID" value="CBW47000.1"/>
    <property type="molecule type" value="Genomic_DNA"/>
</dbReference>
<name>E3PZ49_9CAUD</name>
<evidence type="ECO:0000313" key="1">
    <source>
        <dbReference type="EMBL" id="CBW47000.1"/>
    </source>
</evidence>